<evidence type="ECO:0000313" key="2">
    <source>
        <dbReference type="Proteomes" id="UP000814033"/>
    </source>
</evidence>
<dbReference type="Proteomes" id="UP000814033">
    <property type="component" value="Unassembled WGS sequence"/>
</dbReference>
<reference evidence="1" key="1">
    <citation type="submission" date="2021-02" db="EMBL/GenBank/DDBJ databases">
        <authorList>
            <consortium name="DOE Joint Genome Institute"/>
            <person name="Ahrendt S."/>
            <person name="Looney B.P."/>
            <person name="Miyauchi S."/>
            <person name="Morin E."/>
            <person name="Drula E."/>
            <person name="Courty P.E."/>
            <person name="Chicoki N."/>
            <person name="Fauchery L."/>
            <person name="Kohler A."/>
            <person name="Kuo A."/>
            <person name="Labutti K."/>
            <person name="Pangilinan J."/>
            <person name="Lipzen A."/>
            <person name="Riley R."/>
            <person name="Andreopoulos W."/>
            <person name="He G."/>
            <person name="Johnson J."/>
            <person name="Barry K.W."/>
            <person name="Grigoriev I.V."/>
            <person name="Nagy L."/>
            <person name="Hibbett D."/>
            <person name="Henrissat B."/>
            <person name="Matheny P.B."/>
            <person name="Labbe J."/>
            <person name="Martin F."/>
        </authorList>
    </citation>
    <scope>NUCLEOTIDE SEQUENCE</scope>
    <source>
        <strain evidence="1">FP105234-sp</strain>
    </source>
</reference>
<organism evidence="1 2">
    <name type="scientific">Auriscalpium vulgare</name>
    <dbReference type="NCBI Taxonomy" id="40419"/>
    <lineage>
        <taxon>Eukaryota</taxon>
        <taxon>Fungi</taxon>
        <taxon>Dikarya</taxon>
        <taxon>Basidiomycota</taxon>
        <taxon>Agaricomycotina</taxon>
        <taxon>Agaricomycetes</taxon>
        <taxon>Russulales</taxon>
        <taxon>Auriscalpiaceae</taxon>
        <taxon>Auriscalpium</taxon>
    </lineage>
</organism>
<comment type="caution">
    <text evidence="1">The sequence shown here is derived from an EMBL/GenBank/DDBJ whole genome shotgun (WGS) entry which is preliminary data.</text>
</comment>
<keyword evidence="1" id="KW-0378">Hydrolase</keyword>
<dbReference type="EMBL" id="MU275866">
    <property type="protein sequence ID" value="KAI0050037.1"/>
    <property type="molecule type" value="Genomic_DNA"/>
</dbReference>
<evidence type="ECO:0000313" key="1">
    <source>
        <dbReference type="EMBL" id="KAI0050037.1"/>
    </source>
</evidence>
<reference evidence="1" key="2">
    <citation type="journal article" date="2022" name="New Phytol.">
        <title>Evolutionary transition to the ectomycorrhizal habit in the genomes of a hyperdiverse lineage of mushroom-forming fungi.</title>
        <authorList>
            <person name="Looney B."/>
            <person name="Miyauchi S."/>
            <person name="Morin E."/>
            <person name="Drula E."/>
            <person name="Courty P.E."/>
            <person name="Kohler A."/>
            <person name="Kuo A."/>
            <person name="LaButti K."/>
            <person name="Pangilinan J."/>
            <person name="Lipzen A."/>
            <person name="Riley R."/>
            <person name="Andreopoulos W."/>
            <person name="He G."/>
            <person name="Johnson J."/>
            <person name="Nolan M."/>
            <person name="Tritt A."/>
            <person name="Barry K.W."/>
            <person name="Grigoriev I.V."/>
            <person name="Nagy L.G."/>
            <person name="Hibbett D."/>
            <person name="Henrissat B."/>
            <person name="Matheny P.B."/>
            <person name="Labbe J."/>
            <person name="Martin F.M."/>
        </authorList>
    </citation>
    <scope>NUCLEOTIDE SEQUENCE</scope>
    <source>
        <strain evidence="1">FP105234-sp</strain>
    </source>
</reference>
<accession>A0ACB8S1Q3</accession>
<protein>
    <submittedName>
        <fullName evidence="1">Carbon-nitrogen hydrolase</fullName>
    </submittedName>
</protein>
<keyword evidence="2" id="KW-1185">Reference proteome</keyword>
<sequence length="211" mass="23189">MLSDAAKEEGVWLLGGSIPERDPADGKVYNTATVYSPAGELVATHRKVHLFDIDIPGKIKFKESETLTGGSSTNYFDTDFARIGLGICYDVRFPELAAIAARQGCQVLIYPGAFNTTTGPLHWELLQRSRAVDNQLYFSMVSPARDLTAGYHAWGHSMVVDPMGVKLVEAEDGEVILHTHIDPKPFHDARAGIPVTTQRRFDVYPDVSKGL</sequence>
<name>A0ACB8S1Q3_9AGAM</name>
<proteinExistence type="predicted"/>
<gene>
    <name evidence="1" type="ORF">FA95DRAFT_1556164</name>
</gene>